<feature type="region of interest" description="Disordered" evidence="2">
    <location>
        <begin position="704"/>
        <end position="727"/>
    </location>
</feature>
<keyword evidence="1" id="KW-0175">Coiled coil</keyword>
<protein>
    <submittedName>
        <fullName evidence="3">Uncharacterized protein</fullName>
    </submittedName>
</protein>
<feature type="compositionally biased region" description="Polar residues" evidence="2">
    <location>
        <begin position="1247"/>
        <end position="1257"/>
    </location>
</feature>
<feature type="region of interest" description="Disordered" evidence="2">
    <location>
        <begin position="444"/>
        <end position="489"/>
    </location>
</feature>
<sequence>MTSLQQAFPGPIETAEKPKLRDVIKKQTEFRGTPDTLPETPDSILDDSYTEREGTHVQVICAGNTDFSSIDDSTSEIMGRKLQVDLNLDMNAEDSFENMNDEESFQTRDSPVLKKHTKRRMLDAILTIARTPTPKKAAKEGNFAKKQDFFNALLDFADTPSPSKQNNSIDSNEDGVVNEMSPCDLCSVEDCADEEEDHDEANALEAYREAVQDYRVTMQEFEDEMVALMDEFNVSMQLPADEDIETNVENDNYKFAEEGYSNHQSPLCVGTKRISKEEVLMVSLIDNISSEGVEDSPLPRIEPRCSCDKQTNSPLVIEMNVPCESSAHLSEEKSAIPTSPNESSKMELIQVEIMDNQQAMNDTMNDRASYPEPHDEVLIMNTNSYVNEGESASGDDGTISPALSHTASFEVESPSILIDKDCAVYSSAEIFVLNDTAIFSERNAQQDPDGFTPDNEASDLSAEKSSVQHEEDISTSDVDDLSSSDDSADVNEVDNAMPIIEHAQLPDIDDFSSSDDSTNMSAAEDTMSIREHALLSDVDDFSGSDDTSVVNTVESTASNIELSPLPDVDDFSSSDDSADTNAVDNAMPILENKLSSDVEECSGVHDISYISIVVDTPITENESADNYLKFDQESYPVCETKMTTNDNENDSIGDSLMAADENEKLPFSSNERLESVSYSTHFDEKCAKQHSICKANVESDVDTCLSSKSTPRTNGAKPYEESTTVPSLTTGDETTLIWLQTSPKKILSCSKFVSTPTFFPASPTIDDEYDEVTATTKNRMAHAAVDTGLVTMVHDSPTEVEITTNVLTDPELKHSSGKDNILTSSLKNRSRSIETMTSDIGFEVDILSKILNESDEIEVTATNSLDYPNSEVQICITNQSRESVGTKEEKSTYQGSPETRKWDIDCNTLSKITPKEVIRTPQSANSTPLLGCNIELESPEDIYSNALDKFNTSFEVAEENDVLSAFQSPSKSEVGIVPCETSPSGQPFLVTLEAFTEEKENIPFSQLERLKIIRSGQYSGSEDRSTDSPQNSLTPNLFDIEVKRQNQTARNTNAADLLSPNLFDREMKLQEQSRFASIGNRTVVADGRDRRKQNIMEDVEKLNFGPELTQEIIKSMEKEDIPPQRTESPCHGVHDVYTDFDEASDVSSLGNGSVMSSGFGGPKLKKGHPTALSAAIESLVGKPQRLNSLGTVSSTCLETRFLNQNFKESLGIPQINEYDQHSVSLCKTPVKSNSAKSKDTSPLEISRTGTEQSPTRSLNERRQRYFIEPPRLDSRKGTRKWGGRERRLKDDSSAVDVDILSDFNKLKGLVEKADKEAIIKQTMKSRAESVMDNVQNESLLRNYEEINRLENGRRWKEKMKRLHKDEEDNNVARNSQSFDLNSSTDWFVNFNSVGEAGTGGNEAYSSLLKNNEEAENSDAIGQKKEMYDCPQEIALQKSLEKGKKRRKKIMKKVAKLLRGKSRNKGKGDEGSLGIRSLTSGTIATKGTKKKRFKLLSSLRPKAKKGCGAASTPSNDSAISNLNDSIVQETFEIIGEMDEEELRKLDVSISGSEFSVISEAISQASYAHLN</sequence>
<name>A0A7S3PYH1_9STRA</name>
<accession>A0A7S3PYH1</accession>
<feature type="compositionally biased region" description="Polar residues" evidence="2">
    <location>
        <begin position="704"/>
        <end position="713"/>
    </location>
</feature>
<gene>
    <name evidence="3" type="ORF">CDEB00056_LOCUS4480</name>
</gene>
<feature type="region of interest" description="Disordered" evidence="2">
    <location>
        <begin position="1230"/>
        <end position="1264"/>
    </location>
</feature>
<reference evidence="3" key="1">
    <citation type="submission" date="2021-01" db="EMBL/GenBank/DDBJ databases">
        <authorList>
            <person name="Corre E."/>
            <person name="Pelletier E."/>
            <person name="Niang G."/>
            <person name="Scheremetjew M."/>
            <person name="Finn R."/>
            <person name="Kale V."/>
            <person name="Holt S."/>
            <person name="Cochrane G."/>
            <person name="Meng A."/>
            <person name="Brown T."/>
            <person name="Cohen L."/>
        </authorList>
    </citation>
    <scope>NUCLEOTIDE SEQUENCE</scope>
    <source>
        <strain evidence="3">MM31A-1</strain>
    </source>
</reference>
<organism evidence="3">
    <name type="scientific">Chaetoceros debilis</name>
    <dbReference type="NCBI Taxonomy" id="122233"/>
    <lineage>
        <taxon>Eukaryota</taxon>
        <taxon>Sar</taxon>
        <taxon>Stramenopiles</taxon>
        <taxon>Ochrophyta</taxon>
        <taxon>Bacillariophyta</taxon>
        <taxon>Coscinodiscophyceae</taxon>
        <taxon>Chaetocerotophycidae</taxon>
        <taxon>Chaetocerotales</taxon>
        <taxon>Chaetocerotaceae</taxon>
        <taxon>Chaetoceros</taxon>
    </lineage>
</organism>
<dbReference type="EMBL" id="HBIO01006166">
    <property type="protein sequence ID" value="CAE0459639.1"/>
    <property type="molecule type" value="Transcribed_RNA"/>
</dbReference>
<feature type="region of interest" description="Disordered" evidence="2">
    <location>
        <begin position="1"/>
        <end position="20"/>
    </location>
</feature>
<feature type="compositionally biased region" description="Acidic residues" evidence="2">
    <location>
        <begin position="473"/>
        <end position="489"/>
    </location>
</feature>
<proteinExistence type="predicted"/>
<evidence type="ECO:0000256" key="1">
    <source>
        <dbReference type="SAM" id="Coils"/>
    </source>
</evidence>
<evidence type="ECO:0000313" key="3">
    <source>
        <dbReference type="EMBL" id="CAE0459639.1"/>
    </source>
</evidence>
<feature type="coiled-coil region" evidence="1">
    <location>
        <begin position="204"/>
        <end position="231"/>
    </location>
</feature>
<evidence type="ECO:0000256" key="2">
    <source>
        <dbReference type="SAM" id="MobiDB-lite"/>
    </source>
</evidence>